<organism evidence="3 4">
    <name type="scientific">Polypedilum vanderplanki</name>
    <name type="common">Sleeping chironomid midge</name>
    <dbReference type="NCBI Taxonomy" id="319348"/>
    <lineage>
        <taxon>Eukaryota</taxon>
        <taxon>Metazoa</taxon>
        <taxon>Ecdysozoa</taxon>
        <taxon>Arthropoda</taxon>
        <taxon>Hexapoda</taxon>
        <taxon>Insecta</taxon>
        <taxon>Pterygota</taxon>
        <taxon>Neoptera</taxon>
        <taxon>Endopterygota</taxon>
        <taxon>Diptera</taxon>
        <taxon>Nematocera</taxon>
        <taxon>Chironomoidea</taxon>
        <taxon>Chironomidae</taxon>
        <taxon>Chironominae</taxon>
        <taxon>Polypedilum</taxon>
        <taxon>Polypedilum</taxon>
    </lineage>
</organism>
<accession>A0A9J6CN08</accession>
<evidence type="ECO:0000256" key="2">
    <source>
        <dbReference type="SAM" id="SignalP"/>
    </source>
</evidence>
<protein>
    <submittedName>
        <fullName evidence="3">Uncharacterized protein</fullName>
    </submittedName>
</protein>
<feature type="signal peptide" evidence="2">
    <location>
        <begin position="1"/>
        <end position="23"/>
    </location>
</feature>
<gene>
    <name evidence="3" type="ORF">PVAND_012310</name>
</gene>
<feature type="region of interest" description="Disordered" evidence="1">
    <location>
        <begin position="108"/>
        <end position="130"/>
    </location>
</feature>
<dbReference type="EMBL" id="JADBJN010000001">
    <property type="protein sequence ID" value="KAG5682998.1"/>
    <property type="molecule type" value="Genomic_DNA"/>
</dbReference>
<evidence type="ECO:0000256" key="1">
    <source>
        <dbReference type="SAM" id="MobiDB-lite"/>
    </source>
</evidence>
<keyword evidence="2" id="KW-0732">Signal</keyword>
<dbReference type="Proteomes" id="UP001107558">
    <property type="component" value="Chromosome 1"/>
</dbReference>
<reference evidence="3" key="1">
    <citation type="submission" date="2021-03" db="EMBL/GenBank/DDBJ databases">
        <title>Chromosome level genome of the anhydrobiotic midge Polypedilum vanderplanki.</title>
        <authorList>
            <person name="Yoshida Y."/>
            <person name="Kikawada T."/>
            <person name="Gusev O."/>
        </authorList>
    </citation>
    <scope>NUCLEOTIDE SEQUENCE</scope>
    <source>
        <strain evidence="3">NIAS01</strain>
        <tissue evidence="3">Whole body or cell culture</tissue>
    </source>
</reference>
<proteinExistence type="predicted"/>
<name>A0A9J6CN08_POLVA</name>
<sequence length="156" mass="18721">MKILIVLALAVFFIIITLDFIKGQGSPAANFGAYITLYKERKRQREEAQRRRDQGGRESSCKMKTIMIFTLLFFIIVLIDNCKCQDYIANVGAYITWYKERKKRREKAMKKKQEEAKRLSQQKKQQQKVSNDYYYRNDLESRDCDEIYNGRCYYYK</sequence>
<feature type="chain" id="PRO_5039885720" evidence="2">
    <location>
        <begin position="24"/>
        <end position="156"/>
    </location>
</feature>
<evidence type="ECO:0000313" key="4">
    <source>
        <dbReference type="Proteomes" id="UP001107558"/>
    </source>
</evidence>
<evidence type="ECO:0000313" key="3">
    <source>
        <dbReference type="EMBL" id="KAG5682998.1"/>
    </source>
</evidence>
<comment type="caution">
    <text evidence="3">The sequence shown here is derived from an EMBL/GenBank/DDBJ whole genome shotgun (WGS) entry which is preliminary data.</text>
</comment>
<keyword evidence="4" id="KW-1185">Reference proteome</keyword>
<dbReference type="AlphaFoldDB" id="A0A9J6CN08"/>